<dbReference type="EC" id="2.7.7.80" evidence="8"/>
<dbReference type="GO" id="GO:0008641">
    <property type="term" value="F:ubiquitin-like modifier activating enzyme activity"/>
    <property type="evidence" value="ECO:0007669"/>
    <property type="project" value="InterPro"/>
</dbReference>
<evidence type="ECO:0000256" key="12">
    <source>
        <dbReference type="ARBA" id="ARBA00078531"/>
    </source>
</evidence>
<keyword evidence="2" id="KW-0808">Transferase</keyword>
<evidence type="ECO:0000256" key="6">
    <source>
        <dbReference type="ARBA" id="ARBA00055169"/>
    </source>
</evidence>
<dbReference type="Gene3D" id="3.40.50.720">
    <property type="entry name" value="NAD(P)-binding Rossmann-like Domain"/>
    <property type="match status" value="1"/>
</dbReference>
<sequence length="240" mass="26365">MDTTDFLRYNRQMNLPEVGIDGQMKIKQAKVLVIGAGGLGSPVLTYLASCGVGTLAVIDFDTIEHHNLHRQILFTEADINKNKTSIAKQRIEQINPHIHFTIYDEQLTSDNAVAILSSFDIIVDGSDNFSTRYLVNDTCVALDKTLVYGTILGFEGQVSVFNHHNNANLRDLFPEPPAPEDVPNCSLNGVLGTFPGIIGTIMAHETLKVILDLPSLSGQLLILNTLTWEINKLKYGSVTS</sequence>
<comment type="catalytic activity">
    <reaction evidence="5">
        <text>[molybdopterin-synthase sulfur-carrier protein]-C-terminal Gly-Gly + ATP + H(+) = [molybdopterin-synthase sulfur-carrier protein]-C-terminal Gly-Gly-AMP + diphosphate</text>
        <dbReference type="Rhea" id="RHEA:43616"/>
        <dbReference type="Rhea" id="RHEA-COMP:12159"/>
        <dbReference type="Rhea" id="RHEA-COMP:12202"/>
        <dbReference type="ChEBI" id="CHEBI:15378"/>
        <dbReference type="ChEBI" id="CHEBI:30616"/>
        <dbReference type="ChEBI" id="CHEBI:33019"/>
        <dbReference type="ChEBI" id="CHEBI:90618"/>
        <dbReference type="ChEBI" id="CHEBI:90778"/>
        <dbReference type="EC" id="2.7.7.80"/>
    </reaction>
</comment>
<dbReference type="PANTHER" id="PTHR10953">
    <property type="entry name" value="UBIQUITIN-ACTIVATING ENZYME E1"/>
    <property type="match status" value="1"/>
</dbReference>
<evidence type="ECO:0000256" key="4">
    <source>
        <dbReference type="ARBA" id="ARBA00022840"/>
    </source>
</evidence>
<reference evidence="14 15" key="1">
    <citation type="journal article" date="2016" name="J. Zhejiang Univ. Sci. B">
        <title>Antibiotic resistance mechanisms of Myroides sp.</title>
        <authorList>
            <person name="Hu S."/>
            <person name="Yuan S."/>
            <person name="Qu H."/>
            <person name="Jiang T."/>
            <person name="Zhou Y."/>
            <person name="Wang M."/>
            <person name="Ming D."/>
        </authorList>
    </citation>
    <scope>NUCLEOTIDE SEQUENCE [LARGE SCALE GENOMIC DNA]</scope>
    <source>
        <strain evidence="14 15">PR63039</strain>
    </source>
</reference>
<evidence type="ECO:0000256" key="1">
    <source>
        <dbReference type="ARBA" id="ARBA00009919"/>
    </source>
</evidence>
<dbReference type="GO" id="GO:0005524">
    <property type="term" value="F:ATP binding"/>
    <property type="evidence" value="ECO:0007669"/>
    <property type="project" value="UniProtKB-KW"/>
</dbReference>
<dbReference type="eggNOG" id="COG0476">
    <property type="taxonomic scope" value="Bacteria"/>
</dbReference>
<name>A0A0S7EE31_9FLAO</name>
<evidence type="ECO:0000256" key="5">
    <source>
        <dbReference type="ARBA" id="ARBA00052218"/>
    </source>
</evidence>
<evidence type="ECO:0000256" key="9">
    <source>
        <dbReference type="ARBA" id="ARBA00073635"/>
    </source>
</evidence>
<evidence type="ECO:0000256" key="11">
    <source>
        <dbReference type="ARBA" id="ARBA00075328"/>
    </source>
</evidence>
<dbReference type="FunFam" id="3.40.50.720:FF:000033">
    <property type="entry name" value="Adenylyltransferase and sulfurtransferase MOCS3"/>
    <property type="match status" value="1"/>
</dbReference>
<dbReference type="InterPro" id="IPR045886">
    <property type="entry name" value="ThiF/MoeB/HesA"/>
</dbReference>
<dbReference type="Proteomes" id="UP000069030">
    <property type="component" value="Chromosome"/>
</dbReference>
<dbReference type="GO" id="GO:0005829">
    <property type="term" value="C:cytosol"/>
    <property type="evidence" value="ECO:0007669"/>
    <property type="project" value="TreeGrafter"/>
</dbReference>
<feature type="domain" description="THIF-type NAD/FAD binding fold" evidence="13">
    <location>
        <begin position="9"/>
        <end position="233"/>
    </location>
</feature>
<dbReference type="InterPro" id="IPR035985">
    <property type="entry name" value="Ubiquitin-activating_enz"/>
</dbReference>
<dbReference type="AlphaFoldDB" id="A0A0S7EE31"/>
<comment type="subunit">
    <text evidence="7">Homodimer. Forms a stable heterotetrameric complex of 2 MoeB and 2 MoaD during adenylation of MoaD.</text>
</comment>
<keyword evidence="3" id="KW-0547">Nucleotide-binding</keyword>
<dbReference type="PANTHER" id="PTHR10953:SF102">
    <property type="entry name" value="ADENYLYLTRANSFERASE AND SULFURTRANSFERASE MOCS3"/>
    <property type="match status" value="1"/>
</dbReference>
<dbReference type="GO" id="GO:0004792">
    <property type="term" value="F:thiosulfate-cyanide sulfurtransferase activity"/>
    <property type="evidence" value="ECO:0007669"/>
    <property type="project" value="TreeGrafter"/>
</dbReference>
<dbReference type="GO" id="GO:0008146">
    <property type="term" value="F:sulfotransferase activity"/>
    <property type="evidence" value="ECO:0007669"/>
    <property type="project" value="TreeGrafter"/>
</dbReference>
<evidence type="ECO:0000256" key="7">
    <source>
        <dbReference type="ARBA" id="ARBA00063809"/>
    </source>
</evidence>
<evidence type="ECO:0000313" key="14">
    <source>
        <dbReference type="EMBL" id="ALU25347.1"/>
    </source>
</evidence>
<evidence type="ECO:0000256" key="10">
    <source>
        <dbReference type="ARBA" id="ARBA00075110"/>
    </source>
</evidence>
<dbReference type="InterPro" id="IPR000594">
    <property type="entry name" value="ThiF_NAD_FAD-bd"/>
</dbReference>
<keyword evidence="4" id="KW-0067">ATP-binding</keyword>
<evidence type="ECO:0000259" key="13">
    <source>
        <dbReference type="Pfam" id="PF00899"/>
    </source>
</evidence>
<dbReference type="EMBL" id="CP013690">
    <property type="protein sequence ID" value="ALU25347.1"/>
    <property type="molecule type" value="Genomic_DNA"/>
</dbReference>
<dbReference type="GO" id="GO:0061605">
    <property type="term" value="F:molybdopterin-synthase adenylyltransferase activity"/>
    <property type="evidence" value="ECO:0007669"/>
    <property type="project" value="UniProtKB-EC"/>
</dbReference>
<evidence type="ECO:0000256" key="3">
    <source>
        <dbReference type="ARBA" id="ARBA00022741"/>
    </source>
</evidence>
<comment type="similarity">
    <text evidence="1">Belongs to the HesA/MoeB/ThiF family.</text>
</comment>
<proteinExistence type="inferred from homology"/>
<dbReference type="RefSeq" id="WP_006259745.1">
    <property type="nucleotide sequence ID" value="NZ_BCMQ01000005.1"/>
</dbReference>
<evidence type="ECO:0000256" key="2">
    <source>
        <dbReference type="ARBA" id="ARBA00022679"/>
    </source>
</evidence>
<dbReference type="SUPFAM" id="SSF69572">
    <property type="entry name" value="Activating enzymes of the ubiquitin-like proteins"/>
    <property type="match status" value="1"/>
</dbReference>
<gene>
    <name evidence="14" type="ORF">AS202_03905</name>
</gene>
<evidence type="ECO:0000256" key="8">
    <source>
        <dbReference type="ARBA" id="ARBA00066884"/>
    </source>
</evidence>
<dbReference type="GeneID" id="66973955"/>
<dbReference type="CDD" id="cd00757">
    <property type="entry name" value="ThiF_MoeB_HesA_family"/>
    <property type="match status" value="1"/>
</dbReference>
<protein>
    <recommendedName>
        <fullName evidence="9">Molybdopterin-synthase adenylyltransferase</fullName>
        <ecNumber evidence="8">2.7.7.80</ecNumber>
    </recommendedName>
    <alternativeName>
        <fullName evidence="12">MoaD protein adenylase</fullName>
    </alternativeName>
    <alternativeName>
        <fullName evidence="10">Molybdopterin-converting factor subunit 1 adenylase</fullName>
    </alternativeName>
    <alternativeName>
        <fullName evidence="11">Sulfur carrier protein MoaD adenylyltransferase</fullName>
    </alternativeName>
</protein>
<evidence type="ECO:0000313" key="15">
    <source>
        <dbReference type="Proteomes" id="UP000069030"/>
    </source>
</evidence>
<organism evidence="14 15">
    <name type="scientific">Myroides odoratimimus</name>
    <dbReference type="NCBI Taxonomy" id="76832"/>
    <lineage>
        <taxon>Bacteria</taxon>
        <taxon>Pseudomonadati</taxon>
        <taxon>Bacteroidota</taxon>
        <taxon>Flavobacteriia</taxon>
        <taxon>Flavobacteriales</taxon>
        <taxon>Flavobacteriaceae</taxon>
        <taxon>Myroides</taxon>
    </lineage>
</organism>
<dbReference type="KEGG" id="mod:AS202_03905"/>
<dbReference type="Pfam" id="PF00899">
    <property type="entry name" value="ThiF"/>
    <property type="match status" value="1"/>
</dbReference>
<comment type="function">
    <text evidence="6">Catalyzes the adenylation by ATP of the carboxyl group of the C-terminal glycine of sulfur carrier protein MoaD.</text>
</comment>
<accession>A0A0S7EE31</accession>